<reference evidence="1" key="2">
    <citation type="submission" date="2025-03" db="EMBL/GenBank/DDBJ databases">
        <authorList>
            <consortium name="ELIXIR-Norway"/>
            <consortium name="Elixir Norway"/>
        </authorList>
    </citation>
    <scope>NUCLEOTIDE SEQUENCE</scope>
</reference>
<proteinExistence type="predicted"/>
<accession>A0AC59YAA2</accession>
<evidence type="ECO:0000313" key="2">
    <source>
        <dbReference type="Proteomes" id="UP001162501"/>
    </source>
</evidence>
<evidence type="ECO:0000313" key="1">
    <source>
        <dbReference type="EMBL" id="CAM9523107.1"/>
    </source>
</evidence>
<reference evidence="1" key="1">
    <citation type="submission" date="2023-05" db="EMBL/GenBank/DDBJ databases">
        <authorList>
            <consortium name="ELIXIR-Norway"/>
        </authorList>
    </citation>
    <scope>NUCLEOTIDE SEQUENCE</scope>
</reference>
<organism evidence="1 2">
    <name type="scientific">Rangifer tarandus platyrhynchus</name>
    <name type="common">Svalbard reindeer</name>
    <dbReference type="NCBI Taxonomy" id="3082113"/>
    <lineage>
        <taxon>Eukaryota</taxon>
        <taxon>Metazoa</taxon>
        <taxon>Chordata</taxon>
        <taxon>Craniata</taxon>
        <taxon>Vertebrata</taxon>
        <taxon>Euteleostomi</taxon>
        <taxon>Mammalia</taxon>
        <taxon>Eutheria</taxon>
        <taxon>Laurasiatheria</taxon>
        <taxon>Artiodactyla</taxon>
        <taxon>Ruminantia</taxon>
        <taxon>Pecora</taxon>
        <taxon>Cervidae</taxon>
        <taxon>Odocoileinae</taxon>
        <taxon>Rangifer</taxon>
    </lineage>
</organism>
<dbReference type="Proteomes" id="UP001162501">
    <property type="component" value="Chromosome 11"/>
</dbReference>
<dbReference type="EMBL" id="OX596095">
    <property type="protein sequence ID" value="CAM9523107.1"/>
    <property type="molecule type" value="Genomic_DNA"/>
</dbReference>
<name>A0AC59YAA2_RANTA</name>
<protein>
    <submittedName>
        <fullName evidence="1">Uncharacterized protein</fullName>
    </submittedName>
</protein>
<sequence length="145" mass="15427">MEAPDARVPFGNSDMIVDFNVGDVVLKRSLSFICHQVTPHPHAPRCPFLLTPPSPPLLPVTSFLVSFTCPPPPPISTLSATFPPTLAHLAPPPATGPAQAPGHAPGHRPPPPRSRGRRTPSLLRRSRGHVTRSNMAAPWGRGVAS</sequence>
<gene>
    <name evidence="1" type="ORF">MRATA1EN22A_LOCUS3729</name>
</gene>